<dbReference type="Pfam" id="PF02518">
    <property type="entry name" value="HATPase_c"/>
    <property type="match status" value="1"/>
</dbReference>
<dbReference type="InterPro" id="IPR005467">
    <property type="entry name" value="His_kinase_dom"/>
</dbReference>
<dbReference type="Gene3D" id="3.30.565.10">
    <property type="entry name" value="Histidine kinase-like ATPase, C-terminal domain"/>
    <property type="match status" value="1"/>
</dbReference>
<evidence type="ECO:0000259" key="15">
    <source>
        <dbReference type="PROSITE" id="PS50885"/>
    </source>
</evidence>
<keyword evidence="5" id="KW-0597">Phosphoprotein</keyword>
<dbReference type="RefSeq" id="WP_071344052.1">
    <property type="nucleotide sequence ID" value="NZ_CP017839.1"/>
</dbReference>
<evidence type="ECO:0000313" key="16">
    <source>
        <dbReference type="EMBL" id="APA98012.1"/>
    </source>
</evidence>
<dbReference type="Pfam" id="PF00672">
    <property type="entry name" value="HAMP"/>
    <property type="match status" value="1"/>
</dbReference>
<dbReference type="InterPro" id="IPR004358">
    <property type="entry name" value="Sig_transdc_His_kin-like_C"/>
</dbReference>
<dbReference type="GO" id="GO:0000160">
    <property type="term" value="P:phosphorelay signal transduction system"/>
    <property type="evidence" value="ECO:0007669"/>
    <property type="project" value="UniProtKB-KW"/>
</dbReference>
<dbReference type="SUPFAM" id="SSF55874">
    <property type="entry name" value="ATPase domain of HSP90 chaperone/DNA topoisomerase II/histidine kinase"/>
    <property type="match status" value="1"/>
</dbReference>
<dbReference type="GO" id="GO:0004673">
    <property type="term" value="F:protein histidine kinase activity"/>
    <property type="evidence" value="ECO:0007669"/>
    <property type="project" value="UniProtKB-EC"/>
</dbReference>
<dbReference type="InterPro" id="IPR003594">
    <property type="entry name" value="HATPase_dom"/>
</dbReference>
<evidence type="ECO:0000256" key="8">
    <source>
        <dbReference type="ARBA" id="ARBA00022777"/>
    </source>
</evidence>
<keyword evidence="7 13" id="KW-0812">Transmembrane</keyword>
<dbReference type="Gene3D" id="1.10.287.130">
    <property type="match status" value="1"/>
</dbReference>
<organism evidence="16 17">
    <name type="scientific">Nocardia seriolae</name>
    <dbReference type="NCBI Taxonomy" id="37332"/>
    <lineage>
        <taxon>Bacteria</taxon>
        <taxon>Bacillati</taxon>
        <taxon>Actinomycetota</taxon>
        <taxon>Actinomycetes</taxon>
        <taxon>Mycobacteriales</taxon>
        <taxon>Nocardiaceae</taxon>
        <taxon>Nocardia</taxon>
    </lineage>
</organism>
<dbReference type="SMART" id="SM00304">
    <property type="entry name" value="HAMP"/>
    <property type="match status" value="1"/>
</dbReference>
<dbReference type="InterPro" id="IPR036097">
    <property type="entry name" value="HisK_dim/P_sf"/>
</dbReference>
<evidence type="ECO:0000256" key="7">
    <source>
        <dbReference type="ARBA" id="ARBA00022692"/>
    </source>
</evidence>
<evidence type="ECO:0000256" key="4">
    <source>
        <dbReference type="ARBA" id="ARBA00012438"/>
    </source>
</evidence>
<dbReference type="SUPFAM" id="SSF47384">
    <property type="entry name" value="Homodimeric domain of signal transducing histidine kinase"/>
    <property type="match status" value="1"/>
</dbReference>
<dbReference type="Pfam" id="PF00512">
    <property type="entry name" value="HisKA"/>
    <property type="match status" value="1"/>
</dbReference>
<evidence type="ECO:0000256" key="11">
    <source>
        <dbReference type="ARBA" id="ARBA00023136"/>
    </source>
</evidence>
<dbReference type="Gene3D" id="6.10.340.10">
    <property type="match status" value="1"/>
</dbReference>
<evidence type="ECO:0000256" key="10">
    <source>
        <dbReference type="ARBA" id="ARBA00023012"/>
    </source>
</evidence>
<feature type="region of interest" description="Disordered" evidence="12">
    <location>
        <begin position="1"/>
        <end position="20"/>
    </location>
</feature>
<gene>
    <name evidence="16" type="ORF">NS506_03964</name>
</gene>
<evidence type="ECO:0000259" key="14">
    <source>
        <dbReference type="PROSITE" id="PS50109"/>
    </source>
</evidence>
<comment type="cofactor">
    <cofactor evidence="2">
        <name>a divalent metal cation</name>
        <dbReference type="ChEBI" id="CHEBI:60240"/>
    </cofactor>
</comment>
<feature type="domain" description="Histidine kinase" evidence="14">
    <location>
        <begin position="324"/>
        <end position="539"/>
    </location>
</feature>
<dbReference type="PROSITE" id="PS50885">
    <property type="entry name" value="HAMP"/>
    <property type="match status" value="1"/>
</dbReference>
<comment type="subcellular location">
    <subcellularLocation>
        <location evidence="3">Cell membrane</location>
    </subcellularLocation>
</comment>
<feature type="transmembrane region" description="Helical" evidence="13">
    <location>
        <begin position="35"/>
        <end position="57"/>
    </location>
</feature>
<feature type="region of interest" description="Disordered" evidence="12">
    <location>
        <begin position="78"/>
        <end position="134"/>
    </location>
</feature>
<evidence type="ECO:0000256" key="12">
    <source>
        <dbReference type="SAM" id="MobiDB-lite"/>
    </source>
</evidence>
<dbReference type="PROSITE" id="PS50109">
    <property type="entry name" value="HIS_KIN"/>
    <property type="match status" value="1"/>
</dbReference>
<dbReference type="KEGG" id="nsr:NS506_03964"/>
<comment type="catalytic activity">
    <reaction evidence="1">
        <text>ATP + protein L-histidine = ADP + protein N-phospho-L-histidine.</text>
        <dbReference type="EC" id="2.7.13.3"/>
    </reaction>
</comment>
<evidence type="ECO:0000256" key="9">
    <source>
        <dbReference type="ARBA" id="ARBA00022989"/>
    </source>
</evidence>
<dbReference type="SMART" id="SM00387">
    <property type="entry name" value="HATPase_c"/>
    <property type="match status" value="1"/>
</dbReference>
<dbReference type="InterPro" id="IPR003660">
    <property type="entry name" value="HAMP_dom"/>
</dbReference>
<evidence type="ECO:0000256" key="2">
    <source>
        <dbReference type="ARBA" id="ARBA00001968"/>
    </source>
</evidence>
<dbReference type="GO" id="GO:0005509">
    <property type="term" value="F:calcium ion binding"/>
    <property type="evidence" value="ECO:0007669"/>
    <property type="project" value="UniProtKB-ARBA"/>
</dbReference>
<dbReference type="Proteomes" id="UP000180166">
    <property type="component" value="Chromosome"/>
</dbReference>
<name>A0ABC8AUT3_9NOCA</name>
<dbReference type="PANTHER" id="PTHR45436:SF5">
    <property type="entry name" value="SENSOR HISTIDINE KINASE TRCS"/>
    <property type="match status" value="1"/>
</dbReference>
<evidence type="ECO:0000256" key="1">
    <source>
        <dbReference type="ARBA" id="ARBA00000085"/>
    </source>
</evidence>
<dbReference type="InterPro" id="IPR050428">
    <property type="entry name" value="TCS_sensor_his_kinase"/>
</dbReference>
<keyword evidence="11 13" id="KW-0472">Membrane</keyword>
<keyword evidence="6 16" id="KW-0808">Transferase</keyword>
<dbReference type="PRINTS" id="PR00344">
    <property type="entry name" value="BCTRLSENSOR"/>
</dbReference>
<sequence>MSSNPPADLDSTIEPSGGGEREAARRRWSLRARLLVGQVVLLVVVVAGIGIATEIALQRFLVHQVDVSLGETAKRALVDSGGGPSLGPRPPDQHNPAGQSSAPGQNSGFGQNSAPAPPPPAPKDGYGSGPDFLNRRSIQPDTIGALVESDGSVSAARVHSDGTQSLLSESARGQLAAVATGKPVTLDIPGEGHYRVQAETTWSGRTVVTALPLASVEATMMRVFLILVIVTASVLVIAISVGIWLIRRALAPLDRVAATATRVADLRLDRGEVTLPVRVPAADADPRTEVGQLGAAVNRMLDHIASALSARHASETRIRRFLADASHELRTPLAVVRGYAELAQRERDSVPEAIAHAMSRIDSESRRMTTLVEDMLLLARLDAGRGLEQTPVDLTRLTVDAVSDAHIAGPDLKWRLELPAEPIMIEGDSARLHQVLANLLANARTHTGPGTTVTTALAEDGRGGARWRVTDDGPGIPADLQPEVFQRFARGDSSRSRRVGSTGLGLAIVAAVVKAHGGDITVESAPGRTEFTVDLPATH</sequence>
<dbReference type="CDD" id="cd00082">
    <property type="entry name" value="HisKA"/>
    <property type="match status" value="1"/>
</dbReference>
<feature type="compositionally biased region" description="Polar residues" evidence="12">
    <location>
        <begin position="96"/>
        <end position="113"/>
    </location>
</feature>
<reference evidence="16 17" key="1">
    <citation type="submission" date="2016-10" db="EMBL/GenBank/DDBJ databases">
        <title>Genome sequence of Nocardia seriolae strain EM150506, isolated from Anguila japonica.</title>
        <authorList>
            <person name="Han H.-J."/>
        </authorList>
    </citation>
    <scope>NUCLEOTIDE SEQUENCE [LARGE SCALE GENOMIC DNA]</scope>
    <source>
        <strain evidence="16 17">EM150506</strain>
    </source>
</reference>
<protein>
    <recommendedName>
        <fullName evidence="4">histidine kinase</fullName>
        <ecNumber evidence="4">2.7.13.3</ecNumber>
    </recommendedName>
</protein>
<dbReference type="PANTHER" id="PTHR45436">
    <property type="entry name" value="SENSOR HISTIDINE KINASE YKOH"/>
    <property type="match status" value="1"/>
</dbReference>
<evidence type="ECO:0000256" key="13">
    <source>
        <dbReference type="SAM" id="Phobius"/>
    </source>
</evidence>
<evidence type="ECO:0000313" key="17">
    <source>
        <dbReference type="Proteomes" id="UP000180166"/>
    </source>
</evidence>
<keyword evidence="8 16" id="KW-0418">Kinase</keyword>
<dbReference type="InterPro" id="IPR036890">
    <property type="entry name" value="HATPase_C_sf"/>
</dbReference>
<keyword evidence="10" id="KW-0902">Two-component regulatory system</keyword>
<dbReference type="InterPro" id="IPR003661">
    <property type="entry name" value="HisK_dim/P_dom"/>
</dbReference>
<feature type="domain" description="HAMP" evidence="15">
    <location>
        <begin position="247"/>
        <end position="309"/>
    </location>
</feature>
<dbReference type="AlphaFoldDB" id="A0ABC8AUT3"/>
<keyword evidence="9 13" id="KW-1133">Transmembrane helix</keyword>
<dbReference type="EMBL" id="CP017839">
    <property type="protein sequence ID" value="APA98012.1"/>
    <property type="molecule type" value="Genomic_DNA"/>
</dbReference>
<dbReference type="SMART" id="SM00388">
    <property type="entry name" value="HisKA"/>
    <property type="match status" value="1"/>
</dbReference>
<proteinExistence type="predicted"/>
<dbReference type="FunFam" id="1.10.287.130:FF:000001">
    <property type="entry name" value="Two-component sensor histidine kinase"/>
    <property type="match status" value="1"/>
</dbReference>
<evidence type="ECO:0000256" key="3">
    <source>
        <dbReference type="ARBA" id="ARBA00004236"/>
    </source>
</evidence>
<evidence type="ECO:0000256" key="6">
    <source>
        <dbReference type="ARBA" id="ARBA00022679"/>
    </source>
</evidence>
<dbReference type="CDD" id="cd00075">
    <property type="entry name" value="HATPase"/>
    <property type="match status" value="1"/>
</dbReference>
<dbReference type="FunFam" id="3.30.565.10:FF:000006">
    <property type="entry name" value="Sensor histidine kinase WalK"/>
    <property type="match status" value="1"/>
</dbReference>
<dbReference type="CDD" id="cd06225">
    <property type="entry name" value="HAMP"/>
    <property type="match status" value="1"/>
</dbReference>
<dbReference type="EC" id="2.7.13.3" evidence="4"/>
<feature type="transmembrane region" description="Helical" evidence="13">
    <location>
        <begin position="223"/>
        <end position="246"/>
    </location>
</feature>
<dbReference type="GO" id="GO:0005886">
    <property type="term" value="C:plasma membrane"/>
    <property type="evidence" value="ECO:0007669"/>
    <property type="project" value="UniProtKB-SubCell"/>
</dbReference>
<evidence type="ECO:0000256" key="5">
    <source>
        <dbReference type="ARBA" id="ARBA00022553"/>
    </source>
</evidence>
<accession>A0ABC8AUT3</accession>